<reference evidence="2 3" key="1">
    <citation type="journal article" date="2020" name="IScience">
        <title>Genome Sequencing of the Endangered Kingdonia uniflora (Circaeasteraceae, Ranunculales) Reveals Potential Mechanisms of Evolutionary Specialization.</title>
        <authorList>
            <person name="Sun Y."/>
            <person name="Deng T."/>
            <person name="Zhang A."/>
            <person name="Moore M.J."/>
            <person name="Landis J.B."/>
            <person name="Lin N."/>
            <person name="Zhang H."/>
            <person name="Zhang X."/>
            <person name="Huang J."/>
            <person name="Zhang X."/>
            <person name="Sun H."/>
            <person name="Wang H."/>
        </authorList>
    </citation>
    <scope>NUCLEOTIDE SEQUENCE [LARGE SCALE GENOMIC DNA]</scope>
    <source>
        <strain evidence="2">TB1705</strain>
        <tissue evidence="2">Leaf</tissue>
    </source>
</reference>
<accession>A0A7J7N8W4</accession>
<dbReference type="AlphaFoldDB" id="A0A7J7N8W4"/>
<dbReference type="EMBL" id="JACGCM010000999">
    <property type="protein sequence ID" value="KAF6163318.1"/>
    <property type="molecule type" value="Genomic_DNA"/>
</dbReference>
<keyword evidence="3" id="KW-1185">Reference proteome</keyword>
<protein>
    <submittedName>
        <fullName evidence="2">Uncharacterized protein</fullName>
    </submittedName>
</protein>
<gene>
    <name evidence="2" type="ORF">GIB67_025182</name>
</gene>
<comment type="caution">
    <text evidence="2">The sequence shown here is derived from an EMBL/GenBank/DDBJ whole genome shotgun (WGS) entry which is preliminary data.</text>
</comment>
<name>A0A7J7N8W4_9MAGN</name>
<evidence type="ECO:0000256" key="1">
    <source>
        <dbReference type="SAM" id="MobiDB-lite"/>
    </source>
</evidence>
<proteinExistence type="predicted"/>
<organism evidence="2 3">
    <name type="scientific">Kingdonia uniflora</name>
    <dbReference type="NCBI Taxonomy" id="39325"/>
    <lineage>
        <taxon>Eukaryota</taxon>
        <taxon>Viridiplantae</taxon>
        <taxon>Streptophyta</taxon>
        <taxon>Embryophyta</taxon>
        <taxon>Tracheophyta</taxon>
        <taxon>Spermatophyta</taxon>
        <taxon>Magnoliopsida</taxon>
        <taxon>Ranunculales</taxon>
        <taxon>Circaeasteraceae</taxon>
        <taxon>Kingdonia</taxon>
    </lineage>
</organism>
<sequence length="83" mass="9106">MGMSKDVVPRPRFNNQVSQITQTPDGDVEVTFASTLIKLSLNMSQSTSEVIPHGVYTNPSTSTRPEVENERPTSSVSEASFYV</sequence>
<dbReference type="Proteomes" id="UP000541444">
    <property type="component" value="Unassembled WGS sequence"/>
</dbReference>
<feature type="compositionally biased region" description="Polar residues" evidence="1">
    <location>
        <begin position="72"/>
        <end position="83"/>
    </location>
</feature>
<evidence type="ECO:0000313" key="2">
    <source>
        <dbReference type="EMBL" id="KAF6163318.1"/>
    </source>
</evidence>
<feature type="region of interest" description="Disordered" evidence="1">
    <location>
        <begin position="50"/>
        <end position="83"/>
    </location>
</feature>
<evidence type="ECO:0000313" key="3">
    <source>
        <dbReference type="Proteomes" id="UP000541444"/>
    </source>
</evidence>